<evidence type="ECO:0000256" key="2">
    <source>
        <dbReference type="SAM" id="Phobius"/>
    </source>
</evidence>
<dbReference type="HOGENOM" id="CLU_103841_0_0_1"/>
<reference evidence="4" key="4">
    <citation type="journal article" date="2015" name="G3 (Bethesda)">
        <title>Genome sequences of three phytopathogenic species of the Magnaporthaceae family of fungi.</title>
        <authorList>
            <person name="Okagaki L.H."/>
            <person name="Nunes C.C."/>
            <person name="Sailsbery J."/>
            <person name="Clay B."/>
            <person name="Brown D."/>
            <person name="John T."/>
            <person name="Oh Y."/>
            <person name="Young N."/>
            <person name="Fitzgerald M."/>
            <person name="Haas B.J."/>
            <person name="Zeng Q."/>
            <person name="Young S."/>
            <person name="Adiconis X."/>
            <person name="Fan L."/>
            <person name="Levin J.Z."/>
            <person name="Mitchell T.K."/>
            <person name="Okubara P.A."/>
            <person name="Farman M.L."/>
            <person name="Kohn L.M."/>
            <person name="Birren B."/>
            <person name="Ma L.-J."/>
            <person name="Dean R.A."/>
        </authorList>
    </citation>
    <scope>NUCLEOTIDE SEQUENCE</scope>
    <source>
        <strain evidence="4">R3-111a-1</strain>
    </source>
</reference>
<organism evidence="3">
    <name type="scientific">Gaeumannomyces tritici (strain R3-111a-1)</name>
    <name type="common">Wheat and barley take-all root rot fungus</name>
    <name type="synonym">Gaeumannomyces graminis var. tritici</name>
    <dbReference type="NCBI Taxonomy" id="644352"/>
    <lineage>
        <taxon>Eukaryota</taxon>
        <taxon>Fungi</taxon>
        <taxon>Dikarya</taxon>
        <taxon>Ascomycota</taxon>
        <taxon>Pezizomycotina</taxon>
        <taxon>Sordariomycetes</taxon>
        <taxon>Sordariomycetidae</taxon>
        <taxon>Magnaporthales</taxon>
        <taxon>Magnaporthaceae</taxon>
        <taxon>Gaeumannomyces</taxon>
    </lineage>
</organism>
<protein>
    <submittedName>
        <fullName evidence="3 4">Uncharacterized protein</fullName>
    </submittedName>
</protein>
<reference evidence="3" key="2">
    <citation type="submission" date="2010-07" db="EMBL/GenBank/DDBJ databases">
        <authorList>
            <consortium name="The Broad Institute Genome Sequencing Platform"/>
            <consortium name="Broad Institute Genome Sequencing Center for Infectious Disease"/>
            <person name="Ma L.-J."/>
            <person name="Dead R."/>
            <person name="Young S."/>
            <person name="Zeng Q."/>
            <person name="Koehrsen M."/>
            <person name="Alvarado L."/>
            <person name="Berlin A."/>
            <person name="Chapman S.B."/>
            <person name="Chen Z."/>
            <person name="Freedman E."/>
            <person name="Gellesch M."/>
            <person name="Goldberg J."/>
            <person name="Griggs A."/>
            <person name="Gujja S."/>
            <person name="Heilman E.R."/>
            <person name="Heiman D."/>
            <person name="Hepburn T."/>
            <person name="Howarth C."/>
            <person name="Jen D."/>
            <person name="Larson L."/>
            <person name="Mehta T."/>
            <person name="Neiman D."/>
            <person name="Pearson M."/>
            <person name="Roberts A."/>
            <person name="Saif S."/>
            <person name="Shea T."/>
            <person name="Shenoy N."/>
            <person name="Sisk P."/>
            <person name="Stolte C."/>
            <person name="Sykes S."/>
            <person name="Walk T."/>
            <person name="White J."/>
            <person name="Yandava C."/>
            <person name="Haas B."/>
            <person name="Nusbaum C."/>
            <person name="Birren B."/>
        </authorList>
    </citation>
    <scope>NUCLEOTIDE SEQUENCE</scope>
    <source>
        <strain evidence="3">R3-111a-1</strain>
    </source>
</reference>
<evidence type="ECO:0000313" key="5">
    <source>
        <dbReference type="Proteomes" id="UP000006039"/>
    </source>
</evidence>
<reference evidence="3" key="3">
    <citation type="submission" date="2010-09" db="EMBL/GenBank/DDBJ databases">
        <title>Annotation of Gaeumannomyces graminis var. tritici R3-111a-1.</title>
        <authorList>
            <consortium name="The Broad Institute Genome Sequencing Platform"/>
            <person name="Ma L.-J."/>
            <person name="Dead R."/>
            <person name="Young S.K."/>
            <person name="Zeng Q."/>
            <person name="Gargeya S."/>
            <person name="Fitzgerald M."/>
            <person name="Haas B."/>
            <person name="Abouelleil A."/>
            <person name="Alvarado L."/>
            <person name="Arachchi H.M."/>
            <person name="Berlin A."/>
            <person name="Brown A."/>
            <person name="Chapman S.B."/>
            <person name="Chen Z."/>
            <person name="Dunbar C."/>
            <person name="Freedman E."/>
            <person name="Gearin G."/>
            <person name="Gellesch M."/>
            <person name="Goldberg J."/>
            <person name="Griggs A."/>
            <person name="Gujja S."/>
            <person name="Heiman D."/>
            <person name="Howarth C."/>
            <person name="Larson L."/>
            <person name="Lui A."/>
            <person name="MacDonald P.J.P."/>
            <person name="Mehta T."/>
            <person name="Montmayeur A."/>
            <person name="Murphy C."/>
            <person name="Neiman D."/>
            <person name="Pearson M."/>
            <person name="Priest M."/>
            <person name="Roberts A."/>
            <person name="Saif S."/>
            <person name="Shea T."/>
            <person name="Shenoy N."/>
            <person name="Sisk P."/>
            <person name="Stolte C."/>
            <person name="Sykes S."/>
            <person name="Yandava C."/>
            <person name="Wortman J."/>
            <person name="Nusbaum C."/>
            <person name="Birren B."/>
        </authorList>
    </citation>
    <scope>NUCLEOTIDE SEQUENCE</scope>
    <source>
        <strain evidence="3">R3-111a-1</strain>
    </source>
</reference>
<evidence type="ECO:0000313" key="3">
    <source>
        <dbReference type="EMBL" id="EJT71880.1"/>
    </source>
</evidence>
<dbReference type="Proteomes" id="UP000006039">
    <property type="component" value="Unassembled WGS sequence"/>
</dbReference>
<evidence type="ECO:0000313" key="4">
    <source>
        <dbReference type="EnsemblFungi" id="EJT71880"/>
    </source>
</evidence>
<feature type="compositionally biased region" description="Pro residues" evidence="1">
    <location>
        <begin position="146"/>
        <end position="156"/>
    </location>
</feature>
<dbReference type="AlphaFoldDB" id="J3PCB0"/>
<dbReference type="RefSeq" id="XP_009227277.1">
    <property type="nucleotide sequence ID" value="XM_009229013.1"/>
</dbReference>
<name>J3PCB0_GAET3</name>
<sequence length="233" mass="24607">MENEYTSRASWTSCCRNVLSSITHNHSSSNTHSIHNTDTTKPTLSSKSSFIMIFSVKNTLFLLPLVALALAAPTSGNLGARDVQGPEIDAAMAEQIVDAISGLHARGDVARSDVVGFVNEALHRRDVLVARAGGLKKKPGMDNLRPPTPPGRPAAPGPNSGPNQPPAPPAPGAPPVAANQPPKYDNQPRPGTPPSNNPNPGNQSRWSPDSGKDGKSKWDKVKDHFKIGGGKKN</sequence>
<feature type="region of interest" description="Disordered" evidence="1">
    <location>
        <begin position="133"/>
        <end position="233"/>
    </location>
</feature>
<feature type="compositionally biased region" description="Pro residues" evidence="1">
    <location>
        <begin position="163"/>
        <end position="174"/>
    </location>
</feature>
<keyword evidence="2" id="KW-1133">Transmembrane helix</keyword>
<feature type="compositionally biased region" description="Basic and acidic residues" evidence="1">
    <location>
        <begin position="210"/>
        <end position="226"/>
    </location>
</feature>
<dbReference type="eggNOG" id="ENOG502RN5G">
    <property type="taxonomic scope" value="Eukaryota"/>
</dbReference>
<dbReference type="VEuPathDB" id="FungiDB:GGTG_11133"/>
<keyword evidence="5" id="KW-1185">Reference proteome</keyword>
<proteinExistence type="predicted"/>
<keyword evidence="2" id="KW-0812">Transmembrane</keyword>
<feature type="transmembrane region" description="Helical" evidence="2">
    <location>
        <begin position="50"/>
        <end position="71"/>
    </location>
</feature>
<dbReference type="OrthoDB" id="10560383at2759"/>
<gene>
    <name evidence="4" type="primary">20351591</name>
    <name evidence="3" type="ORF">GGTG_11133</name>
</gene>
<reference evidence="4" key="5">
    <citation type="submission" date="2018-04" db="UniProtKB">
        <authorList>
            <consortium name="EnsemblFungi"/>
        </authorList>
    </citation>
    <scope>IDENTIFICATION</scope>
    <source>
        <strain evidence="4">R3-111a-1</strain>
    </source>
</reference>
<evidence type="ECO:0000256" key="1">
    <source>
        <dbReference type="SAM" id="MobiDB-lite"/>
    </source>
</evidence>
<dbReference type="GeneID" id="20351591"/>
<dbReference type="EMBL" id="GL385400">
    <property type="protein sequence ID" value="EJT71880.1"/>
    <property type="molecule type" value="Genomic_DNA"/>
</dbReference>
<reference evidence="5" key="1">
    <citation type="submission" date="2010-07" db="EMBL/GenBank/DDBJ databases">
        <title>The genome sequence of Gaeumannomyces graminis var. tritici strain R3-111a-1.</title>
        <authorList>
            <consortium name="The Broad Institute Genome Sequencing Platform"/>
            <person name="Ma L.-J."/>
            <person name="Dead R."/>
            <person name="Young S."/>
            <person name="Zeng Q."/>
            <person name="Koehrsen M."/>
            <person name="Alvarado L."/>
            <person name="Berlin A."/>
            <person name="Chapman S.B."/>
            <person name="Chen Z."/>
            <person name="Freedman E."/>
            <person name="Gellesch M."/>
            <person name="Goldberg J."/>
            <person name="Griggs A."/>
            <person name="Gujja S."/>
            <person name="Heilman E.R."/>
            <person name="Heiman D."/>
            <person name="Hepburn T."/>
            <person name="Howarth C."/>
            <person name="Jen D."/>
            <person name="Larson L."/>
            <person name="Mehta T."/>
            <person name="Neiman D."/>
            <person name="Pearson M."/>
            <person name="Roberts A."/>
            <person name="Saif S."/>
            <person name="Shea T."/>
            <person name="Shenoy N."/>
            <person name="Sisk P."/>
            <person name="Stolte C."/>
            <person name="Sykes S."/>
            <person name="Walk T."/>
            <person name="White J."/>
            <person name="Yandava C."/>
            <person name="Haas B."/>
            <person name="Nusbaum C."/>
            <person name="Birren B."/>
        </authorList>
    </citation>
    <scope>NUCLEOTIDE SEQUENCE [LARGE SCALE GENOMIC DNA]</scope>
    <source>
        <strain evidence="5">R3-111a-1</strain>
    </source>
</reference>
<keyword evidence="2" id="KW-0472">Membrane</keyword>
<accession>J3PCB0</accession>
<dbReference type="EnsemblFungi" id="EJT71880">
    <property type="protein sequence ID" value="EJT71880"/>
    <property type="gene ID" value="GGTG_11133"/>
</dbReference>